<comment type="subcellular location">
    <subcellularLocation>
        <location evidence="1">Plastid</location>
        <location evidence="1">Chloroplast</location>
    </subcellularLocation>
</comment>
<dbReference type="GO" id="GO:0010024">
    <property type="term" value="P:phytochromobilin biosynthetic process"/>
    <property type="evidence" value="ECO:0007669"/>
    <property type="project" value="TreeGrafter"/>
</dbReference>
<dbReference type="InParanoid" id="A0A6I9R257"/>
<evidence type="ECO:0000256" key="3">
    <source>
        <dbReference type="ARBA" id="ARBA00012360"/>
    </source>
</evidence>
<keyword evidence="11" id="KW-0408">Iron</keyword>
<dbReference type="Gene3D" id="1.20.910.10">
    <property type="entry name" value="Heme oxygenase-like"/>
    <property type="match status" value="1"/>
</dbReference>
<dbReference type="SUPFAM" id="SSF48613">
    <property type="entry name" value="Heme oxygenase-like"/>
    <property type="match status" value="1"/>
</dbReference>
<evidence type="ECO:0000313" key="14">
    <source>
        <dbReference type="RefSeq" id="XP_010916650.1"/>
    </source>
</evidence>
<dbReference type="Proteomes" id="UP000504607">
    <property type="component" value="Chromosome 3"/>
</dbReference>
<keyword evidence="9" id="KW-0809">Transit peptide</keyword>
<evidence type="ECO:0000256" key="1">
    <source>
        <dbReference type="ARBA" id="ARBA00004229"/>
    </source>
</evidence>
<keyword evidence="13" id="KW-1185">Reference proteome</keyword>
<evidence type="ECO:0000256" key="12">
    <source>
        <dbReference type="SAM" id="MobiDB-lite"/>
    </source>
</evidence>
<evidence type="ECO:0000256" key="8">
    <source>
        <dbReference type="ARBA" id="ARBA00022723"/>
    </source>
</evidence>
<dbReference type="GO" id="GO:0009507">
    <property type="term" value="C:chloroplast"/>
    <property type="evidence" value="ECO:0007669"/>
    <property type="project" value="UniProtKB-SubCell"/>
</dbReference>
<sequence>MLSFGAAAPSSLRLLENPRFPCTTPPPSPNLSFNPKNPRFSFSCSCSSSSSPSFSPPSAPPSPSAPPVTKKRVRYRKLHPGESEGIVEEMRFVAMRLRSTPTGGDEKAEGEGELEPGGGRDTWQPSMEGFLKYLVDSKLVFDTVERIVDESTDVAYVYFRRTGLERSASLSKDLEWFRQQDLVIPEPSAPGITYSTYLKELAERSAPSFLCHLYNIYFAHISGGQEIGKKVCEKLLEGKELEFYKWDGNVQESLKDVRENLNELGQHWTRDEKNRCLREAAKSFRFLGQIVRLIIL</sequence>
<evidence type="ECO:0000256" key="5">
    <source>
        <dbReference type="ARBA" id="ARBA00022531"/>
    </source>
</evidence>
<dbReference type="InterPro" id="IPR016053">
    <property type="entry name" value="Haem_Oase-like"/>
</dbReference>
<evidence type="ECO:0000256" key="10">
    <source>
        <dbReference type="ARBA" id="ARBA00023002"/>
    </source>
</evidence>
<evidence type="ECO:0000256" key="7">
    <source>
        <dbReference type="ARBA" id="ARBA00022640"/>
    </source>
</evidence>
<accession>A0A6I9R257</accession>
<dbReference type="PANTHER" id="PTHR35703">
    <property type="entry name" value="HEME OXYGENASE 1, CHLOROPLASTIC-RELATED"/>
    <property type="match status" value="1"/>
</dbReference>
<feature type="region of interest" description="Disordered" evidence="12">
    <location>
        <begin position="43"/>
        <end position="72"/>
    </location>
</feature>
<evidence type="ECO:0000256" key="9">
    <source>
        <dbReference type="ARBA" id="ARBA00022946"/>
    </source>
</evidence>
<proteinExistence type="inferred from homology"/>
<dbReference type="AlphaFoldDB" id="A0A6I9R257"/>
<evidence type="ECO:0000256" key="2">
    <source>
        <dbReference type="ARBA" id="ARBA00006134"/>
    </source>
</evidence>
<dbReference type="GO" id="GO:0006788">
    <property type="term" value="P:heme oxidation"/>
    <property type="evidence" value="ECO:0007669"/>
    <property type="project" value="InterPro"/>
</dbReference>
<keyword evidence="8" id="KW-0479">Metal-binding</keyword>
<dbReference type="GO" id="GO:0015979">
    <property type="term" value="P:photosynthesis"/>
    <property type="evidence" value="ECO:0007669"/>
    <property type="project" value="UniProtKB-KW"/>
</dbReference>
<dbReference type="GO" id="GO:0004392">
    <property type="term" value="F:heme oxygenase (decyclizing) activity"/>
    <property type="evidence" value="ECO:0007669"/>
    <property type="project" value="UniProtKB-EC"/>
</dbReference>
<dbReference type="RefSeq" id="XP_010916650.1">
    <property type="nucleotide sequence ID" value="XM_010918348.2"/>
</dbReference>
<reference evidence="14" key="1">
    <citation type="submission" date="2025-08" db="UniProtKB">
        <authorList>
            <consortium name="RefSeq"/>
        </authorList>
    </citation>
    <scope>IDENTIFICATION</scope>
</reference>
<dbReference type="GO" id="GO:0046872">
    <property type="term" value="F:metal ion binding"/>
    <property type="evidence" value="ECO:0007669"/>
    <property type="project" value="UniProtKB-KW"/>
</dbReference>
<evidence type="ECO:0000256" key="6">
    <source>
        <dbReference type="ARBA" id="ARBA00022617"/>
    </source>
</evidence>
<evidence type="ECO:0000256" key="4">
    <source>
        <dbReference type="ARBA" id="ARBA00022528"/>
    </source>
</evidence>
<organism evidence="13 14">
    <name type="scientific">Elaeis guineensis var. tenera</name>
    <name type="common">Oil palm</name>
    <dbReference type="NCBI Taxonomy" id="51953"/>
    <lineage>
        <taxon>Eukaryota</taxon>
        <taxon>Viridiplantae</taxon>
        <taxon>Streptophyta</taxon>
        <taxon>Embryophyta</taxon>
        <taxon>Tracheophyta</taxon>
        <taxon>Spermatophyta</taxon>
        <taxon>Magnoliopsida</taxon>
        <taxon>Liliopsida</taxon>
        <taxon>Arecaceae</taxon>
        <taxon>Arecoideae</taxon>
        <taxon>Cocoseae</taxon>
        <taxon>Elaeidinae</taxon>
        <taxon>Elaeis</taxon>
    </lineage>
</organism>
<name>A0A6I9R257_ELAGV</name>
<keyword evidence="10" id="KW-0560">Oxidoreductase</keyword>
<keyword evidence="6" id="KW-0349">Heme</keyword>
<feature type="region of interest" description="Disordered" evidence="12">
    <location>
        <begin position="98"/>
        <end position="122"/>
    </location>
</feature>
<evidence type="ECO:0000256" key="11">
    <source>
        <dbReference type="ARBA" id="ARBA00023004"/>
    </source>
</evidence>
<dbReference type="InterPro" id="IPR002051">
    <property type="entry name" value="Haem_Oase"/>
</dbReference>
<dbReference type="EC" id="1.14.14.18" evidence="3"/>
<keyword evidence="7" id="KW-0934">Plastid</keyword>
<dbReference type="FunCoup" id="A0A6I9R257">
    <property type="interactions" value="881"/>
</dbReference>
<keyword evidence="5" id="KW-0602">Photosynthesis</keyword>
<evidence type="ECO:0000313" key="13">
    <source>
        <dbReference type="Proteomes" id="UP000504607"/>
    </source>
</evidence>
<dbReference type="PANTHER" id="PTHR35703:SF1">
    <property type="entry name" value="INACTIVE HEME OXYGENASE 2, CHLOROPLASTIC-RELATED"/>
    <property type="match status" value="1"/>
</dbReference>
<dbReference type="KEGG" id="egu:105041385"/>
<dbReference type="CDD" id="cd19165">
    <property type="entry name" value="HemeO"/>
    <property type="match status" value="1"/>
</dbReference>
<protein>
    <recommendedName>
        <fullName evidence="3">heme oxygenase (biliverdin-producing)</fullName>
        <ecNumber evidence="3">1.14.14.18</ecNumber>
    </recommendedName>
</protein>
<keyword evidence="4" id="KW-0150">Chloroplast</keyword>
<gene>
    <name evidence="14" type="primary">LOC105041385</name>
</gene>
<comment type="similarity">
    <text evidence="2">Belongs to the heme oxygenase family.</text>
</comment>
<dbReference type="Pfam" id="PF01126">
    <property type="entry name" value="Heme_oxygenase"/>
    <property type="match status" value="1"/>
</dbReference>
<feature type="compositionally biased region" description="Low complexity" evidence="12">
    <location>
        <begin position="43"/>
        <end position="53"/>
    </location>
</feature>
<dbReference type="OrthoDB" id="652091at2759"/>
<dbReference type="InterPro" id="IPR016951">
    <property type="entry name" value="Haem_Oase_decyc_pln"/>
</dbReference>
<dbReference type="InterPro" id="IPR016084">
    <property type="entry name" value="Haem_Oase-like_multi-hlx"/>
</dbReference>
<feature type="region of interest" description="Disordered" evidence="12">
    <location>
        <begin position="15"/>
        <end position="34"/>
    </location>
</feature>
<dbReference type="GeneID" id="105041385"/>
<dbReference type="FunFam" id="1.20.910.10:FF:000005">
    <property type="entry name" value="Heme oxygenase 1"/>
    <property type="match status" value="1"/>
</dbReference>
<feature type="compositionally biased region" description="Pro residues" evidence="12">
    <location>
        <begin position="54"/>
        <end position="66"/>
    </location>
</feature>